<proteinExistence type="predicted"/>
<dbReference type="GO" id="GO:0012505">
    <property type="term" value="C:endomembrane system"/>
    <property type="evidence" value="ECO:0007669"/>
    <property type="project" value="TreeGrafter"/>
</dbReference>
<dbReference type="STRING" id="667725.A0A0L0FDI5"/>
<dbReference type="RefSeq" id="XP_014148724.1">
    <property type="nucleotide sequence ID" value="XM_014293249.1"/>
</dbReference>
<name>A0A0L0FDI5_9EUKA</name>
<dbReference type="GeneID" id="25913143"/>
<evidence type="ECO:0000313" key="1">
    <source>
        <dbReference type="EMBL" id="KNC74822.1"/>
    </source>
</evidence>
<keyword evidence="2" id="KW-1185">Reference proteome</keyword>
<dbReference type="AlphaFoldDB" id="A0A0L0FDI5"/>
<dbReference type="EMBL" id="KQ244056">
    <property type="protein sequence ID" value="KNC74822.1"/>
    <property type="molecule type" value="Genomic_DNA"/>
</dbReference>
<accession>A0A0L0FDI5</accession>
<dbReference type="PANTHER" id="PTHR43372:SF4">
    <property type="entry name" value="FATTY-ACID AMIDE HYDROLASE 2"/>
    <property type="match status" value="1"/>
</dbReference>
<evidence type="ECO:0000313" key="2">
    <source>
        <dbReference type="Proteomes" id="UP000054560"/>
    </source>
</evidence>
<dbReference type="Proteomes" id="UP000054560">
    <property type="component" value="Unassembled WGS sequence"/>
</dbReference>
<dbReference type="InterPro" id="IPR036928">
    <property type="entry name" value="AS_sf"/>
</dbReference>
<reference evidence="1 2" key="1">
    <citation type="submission" date="2011-02" db="EMBL/GenBank/DDBJ databases">
        <title>The Genome Sequence of Sphaeroforma arctica JP610.</title>
        <authorList>
            <consortium name="The Broad Institute Genome Sequencing Platform"/>
            <person name="Russ C."/>
            <person name="Cuomo C."/>
            <person name="Young S.K."/>
            <person name="Zeng Q."/>
            <person name="Gargeya S."/>
            <person name="Alvarado L."/>
            <person name="Berlin A."/>
            <person name="Chapman S.B."/>
            <person name="Chen Z."/>
            <person name="Freedman E."/>
            <person name="Gellesch M."/>
            <person name="Goldberg J."/>
            <person name="Griggs A."/>
            <person name="Gujja S."/>
            <person name="Heilman E."/>
            <person name="Heiman D."/>
            <person name="Howarth C."/>
            <person name="Mehta T."/>
            <person name="Neiman D."/>
            <person name="Pearson M."/>
            <person name="Roberts A."/>
            <person name="Saif S."/>
            <person name="Shea T."/>
            <person name="Shenoy N."/>
            <person name="Sisk P."/>
            <person name="Stolte C."/>
            <person name="Sykes S."/>
            <person name="White J."/>
            <person name="Yandava C."/>
            <person name="Burger G."/>
            <person name="Gray M.W."/>
            <person name="Holland P.W.H."/>
            <person name="King N."/>
            <person name="Lang F.B.F."/>
            <person name="Roger A.J."/>
            <person name="Ruiz-Trillo I."/>
            <person name="Haas B."/>
            <person name="Nusbaum C."/>
            <person name="Birren B."/>
        </authorList>
    </citation>
    <scope>NUCLEOTIDE SEQUENCE [LARGE SCALE GENOMIC DNA]</scope>
    <source>
        <strain evidence="1 2">JP610</strain>
    </source>
</reference>
<dbReference type="PANTHER" id="PTHR43372">
    <property type="entry name" value="FATTY-ACID AMIDE HYDROLASE"/>
    <property type="match status" value="1"/>
</dbReference>
<dbReference type="SUPFAM" id="SSF75304">
    <property type="entry name" value="Amidase signature (AS) enzymes"/>
    <property type="match status" value="1"/>
</dbReference>
<dbReference type="InterPro" id="IPR052739">
    <property type="entry name" value="FAAH2"/>
</dbReference>
<sequence length="100" mass="10472">MCPSRRYEYNLPIHSGISNLELVSSGTNVNPSSLIHSGIFNVLELPATAVCAGLSHHGLPVGVQLIAANGNDHLTIAVACALEDAGVSKWEPPRVSTKGE</sequence>
<organism evidence="1 2">
    <name type="scientific">Sphaeroforma arctica JP610</name>
    <dbReference type="NCBI Taxonomy" id="667725"/>
    <lineage>
        <taxon>Eukaryota</taxon>
        <taxon>Ichthyosporea</taxon>
        <taxon>Ichthyophonida</taxon>
        <taxon>Sphaeroforma</taxon>
    </lineage>
</organism>
<gene>
    <name evidence="1" type="ORF">SARC_12639</name>
</gene>
<protein>
    <submittedName>
        <fullName evidence="1">Uncharacterized protein</fullName>
    </submittedName>
</protein>
<dbReference type="Gene3D" id="3.90.1300.10">
    <property type="entry name" value="Amidase signature (AS) domain"/>
    <property type="match status" value="1"/>
</dbReference>
<dbReference type="OrthoDB" id="6428749at2759"/>